<dbReference type="InterPro" id="IPR016024">
    <property type="entry name" value="ARM-type_fold"/>
</dbReference>
<dbReference type="InterPro" id="IPR050517">
    <property type="entry name" value="DDR_Repair_Kinase"/>
</dbReference>
<dbReference type="InterPro" id="IPR000403">
    <property type="entry name" value="PI3/4_kinase_cat_dom"/>
</dbReference>
<dbReference type="EMBL" id="CAUYUJ010016660">
    <property type="protein sequence ID" value="CAK0867605.1"/>
    <property type="molecule type" value="Genomic_DNA"/>
</dbReference>
<keyword evidence="18" id="KW-1185">Reference proteome</keyword>
<protein>
    <recommendedName>
        <fullName evidence="12">Serine/threonine-protein kinase ATR</fullName>
        <ecNumber evidence="3">2.7.11.1</ecNumber>
    </recommendedName>
</protein>
<dbReference type="InterPro" id="IPR003152">
    <property type="entry name" value="FATC_dom"/>
</dbReference>
<feature type="domain" description="FAT" evidence="15">
    <location>
        <begin position="747"/>
        <end position="1289"/>
    </location>
</feature>
<dbReference type="InterPro" id="IPR011009">
    <property type="entry name" value="Kinase-like_dom_sf"/>
</dbReference>
<dbReference type="SMART" id="SM01343">
    <property type="entry name" value="FATC"/>
    <property type="match status" value="1"/>
</dbReference>
<evidence type="ECO:0000313" key="18">
    <source>
        <dbReference type="Proteomes" id="UP001189429"/>
    </source>
</evidence>
<dbReference type="InterPro" id="IPR018936">
    <property type="entry name" value="PI3/4_kinase_CS"/>
</dbReference>
<evidence type="ECO:0000256" key="7">
    <source>
        <dbReference type="ARBA" id="ARBA00022763"/>
    </source>
</evidence>
<evidence type="ECO:0000256" key="6">
    <source>
        <dbReference type="ARBA" id="ARBA00022741"/>
    </source>
</evidence>
<evidence type="ECO:0000256" key="5">
    <source>
        <dbReference type="ARBA" id="ARBA00022679"/>
    </source>
</evidence>
<dbReference type="Pfam" id="PF08064">
    <property type="entry name" value="UME"/>
    <property type="match status" value="1"/>
</dbReference>
<dbReference type="PROSITE" id="PS51189">
    <property type="entry name" value="FAT"/>
    <property type="match status" value="1"/>
</dbReference>
<dbReference type="Pfam" id="PF23593">
    <property type="entry name" value="HEAT_ATR"/>
    <property type="match status" value="1"/>
</dbReference>
<keyword evidence="10" id="KW-0234">DNA repair</keyword>
<organism evidence="17 18">
    <name type="scientific">Prorocentrum cordatum</name>
    <dbReference type="NCBI Taxonomy" id="2364126"/>
    <lineage>
        <taxon>Eukaryota</taxon>
        <taxon>Sar</taxon>
        <taxon>Alveolata</taxon>
        <taxon>Dinophyceae</taxon>
        <taxon>Prorocentrales</taxon>
        <taxon>Prorocentraceae</taxon>
        <taxon>Prorocentrum</taxon>
    </lineage>
</organism>
<dbReference type="Proteomes" id="UP001189429">
    <property type="component" value="Unassembled WGS sequence"/>
</dbReference>
<evidence type="ECO:0000256" key="13">
    <source>
        <dbReference type="SAM" id="MobiDB-lite"/>
    </source>
</evidence>
<dbReference type="SUPFAM" id="SSF56112">
    <property type="entry name" value="Protein kinase-like (PK-like)"/>
    <property type="match status" value="1"/>
</dbReference>
<reference evidence="17" key="1">
    <citation type="submission" date="2023-10" db="EMBL/GenBank/DDBJ databases">
        <authorList>
            <person name="Chen Y."/>
            <person name="Shah S."/>
            <person name="Dougan E. K."/>
            <person name="Thang M."/>
            <person name="Chan C."/>
        </authorList>
    </citation>
    <scope>NUCLEOTIDE SEQUENCE [LARGE SCALE GENOMIC DNA]</scope>
</reference>
<dbReference type="PANTHER" id="PTHR11139">
    <property type="entry name" value="ATAXIA TELANGIECTASIA MUTATED ATM -RELATED"/>
    <property type="match status" value="1"/>
</dbReference>
<dbReference type="InterPro" id="IPR003151">
    <property type="entry name" value="PIK-rel_kinase_FAT"/>
</dbReference>
<feature type="domain" description="FATC" evidence="16">
    <location>
        <begin position="1751"/>
        <end position="1783"/>
    </location>
</feature>
<evidence type="ECO:0000256" key="3">
    <source>
        <dbReference type="ARBA" id="ARBA00012513"/>
    </source>
</evidence>
<dbReference type="CDD" id="cd00892">
    <property type="entry name" value="PIKKc_ATR"/>
    <property type="match status" value="1"/>
</dbReference>
<gene>
    <name evidence="17" type="ORF">PCOR1329_LOCUS54506</name>
</gene>
<comment type="subcellular location">
    <subcellularLocation>
        <location evidence="1">Nucleus</location>
    </subcellularLocation>
</comment>
<dbReference type="EC" id="2.7.11.1" evidence="3"/>
<evidence type="ECO:0000256" key="12">
    <source>
        <dbReference type="ARBA" id="ARBA00024420"/>
    </source>
</evidence>
<name>A0ABN9V4B4_9DINO</name>
<dbReference type="Gene3D" id="3.30.1010.10">
    <property type="entry name" value="Phosphatidylinositol 3-kinase Catalytic Subunit, Chain A, domain 4"/>
    <property type="match status" value="1"/>
</dbReference>
<feature type="region of interest" description="Disordered" evidence="13">
    <location>
        <begin position="185"/>
        <end position="225"/>
    </location>
</feature>
<evidence type="ECO:0000259" key="14">
    <source>
        <dbReference type="PROSITE" id="PS50290"/>
    </source>
</evidence>
<sequence length="1783" mass="197304">MTAPFCIEELLHALQGGVHVRLFEKYARGNFRVDGICQLILRGPLKLQVRALLPKVLPAMVLTKNVQTIEEICALLEESAQSLFTPQLPYILSAMARQPVESMAGAFKFISERVYSRQMSITSICDASLGQVLVLILWNSVSPEGHEESRRLCRYAVENIVGALKASAANAGAAVGAAASTRPPLGAVPWQPQGQRRTIDSVSGGAAAGTPDGPPRKRRTAGGGTVGGGAAVAAAGDAAALSEVVQTPMQTLEDSFLHVLDILEIVLSGNRQSPKWEEYSPLLCDSHGDERRLDHGRLLAAIALLFELVPQSLHRFSPKVLEFLHSASELSGFHPEAARCWQLFVEHVGVAKLRLLLPAVVAELLRLAARLRPRAPGGSGQICLRALLDSVVCQTCRVYPELVASLPRLPPWPELSAARAALGGRQPEGRGETPEGFSRQLEAGLEQLESAAQQAVRRAALEHITSLMESQRPMPARITQLSPTLLSRLMRALLKFLWESSAWPEDQLMCGRLLGSCGAIDPARLSQLDLSRERLSRTPADLGSADQLAKRVLADFLVPNLTGKNSYAFAAQEILKYLQGCGRAPEVLAGLSQDVRETLRPYMHSSYQLVDGAQAFEDTSTFDGVVALAVGLTNGEQRALFLACLPAAHGNHALSLFLMHHVLHSLLESRIPTEQLEGLAASLGGLLDSPNDATAQAVFSLVDDLIERREKLCLSAGHSRAQPADAAARERMKQRIGALQSPITHRRIVSASVRCGAHARALQFLEQAIIDEHEGDGNVFDDARIESEEDCLLLQSIYRDLDEPDGALGALRAGPATAKTRALRFEQESRWQDVQSFYEVQLASTPQEGEVRRELLCRLAHCPHNLRRFESSLRLIEGMDGEDLQVRLRPLAVEAAWQLSSWGRLERALEKPAAQEADDFQVSLGQALLKFHQRDSAGLESALRRTTLQVTQTVASAARESYTRAYQHLLKLHVLSDLSWLAGRRPDAGAVPPAPGELAKCLLDRAEVVVPTFSAKQLVLSPLRTALQDMGLADDCKRVELAVVQLCRKHGAPAAMEHPEVSFAGAGVSAETLAQAQLEWGRLLYARGSRHDALRHMRQLAPRSPKARLLGARWATEPAAELLIPRVAEAEFKIAKDSLPADEAACFYHAAYLDRLLKEHLARRGPASAAGPPQAERSPFDVKNLITFTLRGYLQALRRGTKRLHFILNRVLQLAWDCCELEMHKAAALEEISAADRSLEPWMWYPVLPQLISRLQNPDMRELFKQLIAKVLMAHPHQAGWQIMQLSKSSCKEMVALLSNLLTTLGRKDNNFHRVMCRYSRLFDQLIRLAQFQPEDPRQQHISLDRHDFAKLVGGFSHRTPTQGGSEGWRVIVPLQSQMTAAIPRMRLHGEPGATIDPFPEAIFAEKCHNVAEVLRSKEKPKKITFLGDDGRSYPFLCKSEKRGDLRKDSRMMEFGLMVNQLLQKNPDARRRNLGIRTFNVVIMMESCGLIEWVPNTKGLRPIIEDLWNSLNPGVMLTVRQIKDMYSTTRSQYETFTKEVLRRNPPIMHRWFSLNADPSVWLSKRLLFSRTQALWCMLGYLVGLGDRHGENILVEQDTGQIVHVDFDCLFGKGMHLECPETVPFRLTQNCVAAMGVTGVEGVFQSCCELVMGVLRDSANRQTILSVLHVFIADPLIEWARRPQVPLRPQDEKQNRIRDARITIGDVEKKLDGMLNVGAAVDVRAAHQGESVLTPEERGRTSSGLLGRDRGVGLSVAGQVDELLKAAMCKRNLSEMYVGWQSWQ</sequence>
<dbReference type="Pfam" id="PF02260">
    <property type="entry name" value="FATC"/>
    <property type="match status" value="1"/>
</dbReference>
<evidence type="ECO:0000256" key="8">
    <source>
        <dbReference type="ARBA" id="ARBA00022777"/>
    </source>
</evidence>
<dbReference type="PROSITE" id="PS51190">
    <property type="entry name" value="FATC"/>
    <property type="match status" value="1"/>
</dbReference>
<dbReference type="PROSITE" id="PS50290">
    <property type="entry name" value="PI3_4_KINASE_3"/>
    <property type="match status" value="1"/>
</dbReference>
<comment type="caution">
    <text evidence="17">The sequence shown here is derived from an EMBL/GenBank/DDBJ whole genome shotgun (WGS) entry which is preliminary data.</text>
</comment>
<keyword evidence="6" id="KW-0547">Nucleotide-binding</keyword>
<feature type="domain" description="PI3K/PI4K catalytic" evidence="14">
    <location>
        <begin position="1408"/>
        <end position="1718"/>
    </location>
</feature>
<dbReference type="InterPro" id="IPR036940">
    <property type="entry name" value="PI3/4_kinase_cat_sf"/>
</dbReference>
<dbReference type="InterPro" id="IPR057564">
    <property type="entry name" value="HEAT_ATR"/>
</dbReference>
<evidence type="ECO:0000256" key="11">
    <source>
        <dbReference type="ARBA" id="ARBA00023242"/>
    </source>
</evidence>
<evidence type="ECO:0000313" key="17">
    <source>
        <dbReference type="EMBL" id="CAK0867605.1"/>
    </source>
</evidence>
<comment type="similarity">
    <text evidence="2">Belongs to the PI3/PI4-kinase family. ATM subfamily.</text>
</comment>
<dbReference type="PANTHER" id="PTHR11139:SF69">
    <property type="entry name" value="SERINE_THREONINE-PROTEIN KINASE ATR"/>
    <property type="match status" value="1"/>
</dbReference>
<keyword evidence="4" id="KW-0723">Serine/threonine-protein kinase</keyword>
<keyword evidence="5" id="KW-0808">Transferase</keyword>
<evidence type="ECO:0000256" key="2">
    <source>
        <dbReference type="ARBA" id="ARBA00010769"/>
    </source>
</evidence>
<evidence type="ECO:0000259" key="15">
    <source>
        <dbReference type="PROSITE" id="PS51189"/>
    </source>
</evidence>
<dbReference type="SUPFAM" id="SSF48371">
    <property type="entry name" value="ARM repeat"/>
    <property type="match status" value="1"/>
</dbReference>
<keyword evidence="8" id="KW-0418">Kinase</keyword>
<evidence type="ECO:0000256" key="10">
    <source>
        <dbReference type="ARBA" id="ARBA00023204"/>
    </source>
</evidence>
<dbReference type="PROSITE" id="PS00916">
    <property type="entry name" value="PI3_4_KINASE_2"/>
    <property type="match status" value="1"/>
</dbReference>
<proteinExistence type="inferred from homology"/>
<keyword evidence="11" id="KW-0539">Nucleus</keyword>
<evidence type="ECO:0000259" key="16">
    <source>
        <dbReference type="PROSITE" id="PS51190"/>
    </source>
</evidence>
<evidence type="ECO:0000256" key="4">
    <source>
        <dbReference type="ARBA" id="ARBA00022527"/>
    </source>
</evidence>
<evidence type="ECO:0000256" key="9">
    <source>
        <dbReference type="ARBA" id="ARBA00022840"/>
    </source>
</evidence>
<dbReference type="SMART" id="SM00146">
    <property type="entry name" value="PI3Kc"/>
    <property type="match status" value="1"/>
</dbReference>
<dbReference type="Pfam" id="PF02259">
    <property type="entry name" value="FAT"/>
    <property type="match status" value="1"/>
</dbReference>
<dbReference type="Gene3D" id="1.10.1070.11">
    <property type="entry name" value="Phosphatidylinositol 3-/4-kinase, catalytic domain"/>
    <property type="match status" value="1"/>
</dbReference>
<evidence type="ECO:0000256" key="1">
    <source>
        <dbReference type="ARBA" id="ARBA00004123"/>
    </source>
</evidence>
<dbReference type="InterPro" id="IPR014009">
    <property type="entry name" value="PIK_FAT"/>
</dbReference>
<accession>A0ABN9V4B4</accession>
<keyword evidence="7" id="KW-0227">DNA damage</keyword>
<dbReference type="Pfam" id="PF00454">
    <property type="entry name" value="PI3_PI4_kinase"/>
    <property type="match status" value="1"/>
</dbReference>
<dbReference type="InterPro" id="IPR012993">
    <property type="entry name" value="UME"/>
</dbReference>
<keyword evidence="9" id="KW-0067">ATP-binding</keyword>